<feature type="domain" description="TonB C-terminal" evidence="11">
    <location>
        <begin position="139"/>
        <end position="234"/>
    </location>
</feature>
<evidence type="ECO:0000313" key="12">
    <source>
        <dbReference type="EMBL" id="REH56013.1"/>
    </source>
</evidence>
<comment type="similarity">
    <text evidence="2">Belongs to the TonB family.</text>
</comment>
<organism evidence="12 13">
    <name type="scientific">Tenacibaculum gallaicum</name>
    <dbReference type="NCBI Taxonomy" id="561505"/>
    <lineage>
        <taxon>Bacteria</taxon>
        <taxon>Pseudomonadati</taxon>
        <taxon>Bacteroidota</taxon>
        <taxon>Flavobacteriia</taxon>
        <taxon>Flavobacteriales</taxon>
        <taxon>Flavobacteriaceae</taxon>
        <taxon>Tenacibaculum</taxon>
    </lineage>
</organism>
<evidence type="ECO:0000256" key="1">
    <source>
        <dbReference type="ARBA" id="ARBA00004383"/>
    </source>
</evidence>
<evidence type="ECO:0000256" key="4">
    <source>
        <dbReference type="ARBA" id="ARBA00022475"/>
    </source>
</evidence>
<keyword evidence="9" id="KW-0472">Membrane</keyword>
<feature type="chain" id="PRO_5017608736" evidence="10">
    <location>
        <begin position="21"/>
        <end position="234"/>
    </location>
</feature>
<evidence type="ECO:0000256" key="3">
    <source>
        <dbReference type="ARBA" id="ARBA00022448"/>
    </source>
</evidence>
<comment type="subcellular location">
    <subcellularLocation>
        <location evidence="1">Cell inner membrane</location>
        <topology evidence="1">Single-pass membrane protein</topology>
        <orientation evidence="1">Periplasmic side</orientation>
    </subcellularLocation>
</comment>
<dbReference type="InterPro" id="IPR006260">
    <property type="entry name" value="TonB/TolA_C"/>
</dbReference>
<feature type="signal peptide" evidence="10">
    <location>
        <begin position="1"/>
        <end position="20"/>
    </location>
</feature>
<dbReference type="Pfam" id="PF03544">
    <property type="entry name" value="TonB_C"/>
    <property type="match status" value="1"/>
</dbReference>
<dbReference type="NCBIfam" id="TIGR01352">
    <property type="entry name" value="tonB_Cterm"/>
    <property type="match status" value="1"/>
</dbReference>
<evidence type="ECO:0000256" key="10">
    <source>
        <dbReference type="SAM" id="SignalP"/>
    </source>
</evidence>
<dbReference type="GO" id="GO:0098797">
    <property type="term" value="C:plasma membrane protein complex"/>
    <property type="evidence" value="ECO:0007669"/>
    <property type="project" value="TreeGrafter"/>
</dbReference>
<keyword evidence="6" id="KW-0812">Transmembrane</keyword>
<dbReference type="Gene3D" id="3.30.1150.10">
    <property type="match status" value="1"/>
</dbReference>
<dbReference type="AlphaFoldDB" id="A0A3E0IBP0"/>
<evidence type="ECO:0000313" key="13">
    <source>
        <dbReference type="Proteomes" id="UP000256884"/>
    </source>
</evidence>
<dbReference type="GO" id="GO:0015031">
    <property type="term" value="P:protein transport"/>
    <property type="evidence" value="ECO:0007669"/>
    <property type="project" value="UniProtKB-KW"/>
</dbReference>
<dbReference type="InterPro" id="IPR037682">
    <property type="entry name" value="TonB_C"/>
</dbReference>
<evidence type="ECO:0000256" key="7">
    <source>
        <dbReference type="ARBA" id="ARBA00022927"/>
    </source>
</evidence>
<dbReference type="PROSITE" id="PS52015">
    <property type="entry name" value="TONB_CTD"/>
    <property type="match status" value="1"/>
</dbReference>
<keyword evidence="3" id="KW-0813">Transport</keyword>
<dbReference type="Proteomes" id="UP000256884">
    <property type="component" value="Unassembled WGS sequence"/>
</dbReference>
<keyword evidence="7" id="KW-0653">Protein transport</keyword>
<dbReference type="OrthoDB" id="1522859at2"/>
<keyword evidence="10" id="KW-0732">Signal</keyword>
<protein>
    <submittedName>
        <fullName evidence="12">TonB family protein</fullName>
    </submittedName>
</protein>
<dbReference type="EMBL" id="QUNS01000001">
    <property type="protein sequence ID" value="REH56013.1"/>
    <property type="molecule type" value="Genomic_DNA"/>
</dbReference>
<evidence type="ECO:0000256" key="9">
    <source>
        <dbReference type="ARBA" id="ARBA00023136"/>
    </source>
</evidence>
<dbReference type="SUPFAM" id="SSF74653">
    <property type="entry name" value="TolA/TonB C-terminal domain"/>
    <property type="match status" value="1"/>
</dbReference>
<dbReference type="RefSeq" id="WP_115899362.1">
    <property type="nucleotide sequence ID" value="NZ_QUNS01000001.1"/>
</dbReference>
<accession>A0A3E0IBP0</accession>
<dbReference type="PANTHER" id="PTHR33446">
    <property type="entry name" value="PROTEIN TONB-RELATED"/>
    <property type="match status" value="1"/>
</dbReference>
<evidence type="ECO:0000256" key="5">
    <source>
        <dbReference type="ARBA" id="ARBA00022519"/>
    </source>
</evidence>
<name>A0A3E0IBP0_9FLAO</name>
<comment type="caution">
    <text evidence="12">The sequence shown here is derived from an EMBL/GenBank/DDBJ whole genome shotgun (WGS) entry which is preliminary data.</text>
</comment>
<gene>
    <name evidence="12" type="ORF">C7448_10141</name>
</gene>
<dbReference type="InterPro" id="IPR051045">
    <property type="entry name" value="TonB-dependent_transducer"/>
</dbReference>
<evidence type="ECO:0000256" key="2">
    <source>
        <dbReference type="ARBA" id="ARBA00006555"/>
    </source>
</evidence>
<keyword evidence="4" id="KW-1003">Cell membrane</keyword>
<keyword evidence="5" id="KW-0997">Cell inner membrane</keyword>
<evidence type="ECO:0000256" key="8">
    <source>
        <dbReference type="ARBA" id="ARBA00022989"/>
    </source>
</evidence>
<evidence type="ECO:0000256" key="6">
    <source>
        <dbReference type="ARBA" id="ARBA00022692"/>
    </source>
</evidence>
<dbReference type="GO" id="GO:0055085">
    <property type="term" value="P:transmembrane transport"/>
    <property type="evidence" value="ECO:0007669"/>
    <property type="project" value="InterPro"/>
</dbReference>
<sequence>MMKNIIILLLICCGFQFATAQEKCTSENLHSVDVNVVDKCLIEKKVDKNDEGTPVVTTTSSRRHLRKRVYFEKVISLANDIKANQVKLMKITNDLAMCRLYNITPITKTIKKKAVSFDVVDEIPVFLSCTNSLIDKVNCFNYEMQNHIINTLVYPNEALDKGIEGEVLVSFVIDEAGKVTDIKTEGVDVHELLKEEAKRIVLLLPNFTPGKQQGKNTKVAYSFPMNFSLNSSED</sequence>
<keyword evidence="8" id="KW-1133">Transmembrane helix</keyword>
<dbReference type="PANTHER" id="PTHR33446:SF2">
    <property type="entry name" value="PROTEIN TONB"/>
    <property type="match status" value="1"/>
</dbReference>
<proteinExistence type="inferred from homology"/>
<dbReference type="GO" id="GO:0031992">
    <property type="term" value="F:energy transducer activity"/>
    <property type="evidence" value="ECO:0007669"/>
    <property type="project" value="TreeGrafter"/>
</dbReference>
<keyword evidence="13" id="KW-1185">Reference proteome</keyword>
<evidence type="ECO:0000259" key="11">
    <source>
        <dbReference type="PROSITE" id="PS52015"/>
    </source>
</evidence>
<reference evidence="12 13" key="1">
    <citation type="submission" date="2018-08" db="EMBL/GenBank/DDBJ databases">
        <title>Genomic Encyclopedia of Type Strains, Phase IV (KMG-IV): sequencing the most valuable type-strain genomes for metagenomic binning, comparative biology and taxonomic classification.</title>
        <authorList>
            <person name="Goeker M."/>
        </authorList>
    </citation>
    <scope>NUCLEOTIDE SEQUENCE [LARGE SCALE GENOMIC DNA]</scope>
    <source>
        <strain evidence="12 13">DSM 18841</strain>
    </source>
</reference>